<sequence>MIRQNDQKVVEFILELQKQGAKCNFGNQLHVQLSDQLIAGIKIPGSERELLTMPNSSFQDAKTACINCGAVNELNI</sequence>
<proteinExistence type="predicted"/>
<dbReference type="EMBL" id="UZAL01055158">
    <property type="protein sequence ID" value="VDP88791.1"/>
    <property type="molecule type" value="Genomic_DNA"/>
</dbReference>
<reference evidence="1 2" key="1">
    <citation type="submission" date="2018-11" db="EMBL/GenBank/DDBJ databases">
        <authorList>
            <consortium name="Pathogen Informatics"/>
        </authorList>
    </citation>
    <scope>NUCLEOTIDE SEQUENCE [LARGE SCALE GENOMIC DNA]</scope>
    <source>
        <strain>Denwood</strain>
        <strain evidence="2">Zambia</strain>
    </source>
</reference>
<organism evidence="1 2">
    <name type="scientific">Schistosoma mattheei</name>
    <dbReference type="NCBI Taxonomy" id="31246"/>
    <lineage>
        <taxon>Eukaryota</taxon>
        <taxon>Metazoa</taxon>
        <taxon>Spiralia</taxon>
        <taxon>Lophotrochozoa</taxon>
        <taxon>Platyhelminthes</taxon>
        <taxon>Trematoda</taxon>
        <taxon>Digenea</taxon>
        <taxon>Strigeidida</taxon>
        <taxon>Schistosomatoidea</taxon>
        <taxon>Schistosomatidae</taxon>
        <taxon>Schistosoma</taxon>
    </lineage>
</organism>
<evidence type="ECO:0000313" key="1">
    <source>
        <dbReference type="EMBL" id="VDP88791.1"/>
    </source>
</evidence>
<dbReference type="STRING" id="31246.A0A183Q8C0"/>
<name>A0A183Q8C0_9TREM</name>
<evidence type="ECO:0000313" key="2">
    <source>
        <dbReference type="Proteomes" id="UP000269396"/>
    </source>
</evidence>
<dbReference type="AlphaFoldDB" id="A0A183Q8C0"/>
<accession>A0A183Q8C0</accession>
<gene>
    <name evidence="1" type="ORF">SMTD_LOCUS22856</name>
</gene>
<protein>
    <submittedName>
        <fullName evidence="1">Uncharacterized protein</fullName>
    </submittedName>
</protein>
<keyword evidence="2" id="KW-1185">Reference proteome</keyword>
<dbReference type="Proteomes" id="UP000269396">
    <property type="component" value="Unassembled WGS sequence"/>
</dbReference>